<evidence type="ECO:0000256" key="1">
    <source>
        <dbReference type="RuleBase" id="RU003936"/>
    </source>
</evidence>
<dbReference type="PANTHER" id="PTHR30115">
    <property type="entry name" value="NITROGEN REGULATORY PROTEIN P-II"/>
    <property type="match status" value="1"/>
</dbReference>
<reference evidence="2 3" key="1">
    <citation type="submission" date="2019-04" db="EMBL/GenBank/DDBJ databases">
        <authorList>
            <person name="Van Vliet M D."/>
        </authorList>
    </citation>
    <scope>NUCLEOTIDE SEQUENCE [LARGE SCALE GENOMIC DNA]</scope>
    <source>
        <strain evidence="2 3">F1</strain>
    </source>
</reference>
<dbReference type="GO" id="GO:0005829">
    <property type="term" value="C:cytosol"/>
    <property type="evidence" value="ECO:0007669"/>
    <property type="project" value="TreeGrafter"/>
</dbReference>
<sequence>MKMIIAVIQPEKLDDVKEALFNAEVCKMTVSRVRGCGTQMGFTEHYRGQVRSVNLLEKIRIEIAVNDEFVDDTIKAIVKGAKSGNIGDGKIFVMPMDECIRIRTDETGSDAIG</sequence>
<evidence type="ECO:0000313" key="2">
    <source>
        <dbReference type="EMBL" id="VGO17052.1"/>
    </source>
</evidence>
<accession>A0A6C2UAB7</accession>
<dbReference type="PROSITE" id="PS51343">
    <property type="entry name" value="PII_GLNB_DOM"/>
    <property type="match status" value="1"/>
</dbReference>
<dbReference type="PANTHER" id="PTHR30115:SF18">
    <property type="entry name" value="NITROGEN REGULATORY PROTEIN P-II"/>
    <property type="match status" value="1"/>
</dbReference>
<name>A0A6C2UAB7_PONDE</name>
<comment type="similarity">
    <text evidence="1">Belongs to the P(II) protein family.</text>
</comment>
<dbReference type="Pfam" id="PF00543">
    <property type="entry name" value="P-II"/>
    <property type="match status" value="1"/>
</dbReference>
<dbReference type="EMBL" id="CAAHFG010000004">
    <property type="protein sequence ID" value="VGO17052.1"/>
    <property type="molecule type" value="Genomic_DNA"/>
</dbReference>
<dbReference type="SUPFAM" id="SSF54913">
    <property type="entry name" value="GlnB-like"/>
    <property type="match status" value="1"/>
</dbReference>
<keyword evidence="3" id="KW-1185">Reference proteome</keyword>
<dbReference type="Gene3D" id="3.30.70.120">
    <property type="match status" value="1"/>
</dbReference>
<dbReference type="InterPro" id="IPR017918">
    <property type="entry name" value="N-reg_PII_CS"/>
</dbReference>
<evidence type="ECO:0000313" key="3">
    <source>
        <dbReference type="Proteomes" id="UP000366872"/>
    </source>
</evidence>
<dbReference type="AlphaFoldDB" id="A0A6C2UAB7"/>
<dbReference type="InterPro" id="IPR011322">
    <property type="entry name" value="N-reg_PII-like_a/b"/>
</dbReference>
<dbReference type="GO" id="GO:0005524">
    <property type="term" value="F:ATP binding"/>
    <property type="evidence" value="ECO:0007669"/>
    <property type="project" value="TreeGrafter"/>
</dbReference>
<dbReference type="SMART" id="SM00938">
    <property type="entry name" value="P-II"/>
    <property type="match status" value="1"/>
</dbReference>
<dbReference type="PRINTS" id="PR00340">
    <property type="entry name" value="PIIGLNB"/>
</dbReference>
<dbReference type="InterPro" id="IPR015867">
    <property type="entry name" value="N-reg_PII/ATP_PRibTrfase_C"/>
</dbReference>
<dbReference type="PROSITE" id="PS00638">
    <property type="entry name" value="PII_GLNB_CTER"/>
    <property type="match status" value="1"/>
</dbReference>
<gene>
    <name evidence="2" type="primary">glnB_4</name>
    <name evidence="2" type="ORF">PDESU_05646</name>
</gene>
<dbReference type="Proteomes" id="UP000366872">
    <property type="component" value="Unassembled WGS sequence"/>
</dbReference>
<dbReference type="GO" id="GO:0030234">
    <property type="term" value="F:enzyme regulator activity"/>
    <property type="evidence" value="ECO:0007669"/>
    <property type="project" value="InterPro"/>
</dbReference>
<protein>
    <submittedName>
        <fullName evidence="2">Nitrogen regulatory protein P-II</fullName>
    </submittedName>
</protein>
<dbReference type="RefSeq" id="WP_136082554.1">
    <property type="nucleotide sequence ID" value="NZ_CAAHFG010000004.1"/>
</dbReference>
<dbReference type="GO" id="GO:0006808">
    <property type="term" value="P:regulation of nitrogen utilization"/>
    <property type="evidence" value="ECO:0007669"/>
    <property type="project" value="InterPro"/>
</dbReference>
<dbReference type="InterPro" id="IPR002187">
    <property type="entry name" value="N-reg_PII"/>
</dbReference>
<organism evidence="2 3">
    <name type="scientific">Pontiella desulfatans</name>
    <dbReference type="NCBI Taxonomy" id="2750659"/>
    <lineage>
        <taxon>Bacteria</taxon>
        <taxon>Pseudomonadati</taxon>
        <taxon>Kiritimatiellota</taxon>
        <taxon>Kiritimatiellia</taxon>
        <taxon>Kiritimatiellales</taxon>
        <taxon>Pontiellaceae</taxon>
        <taxon>Pontiella</taxon>
    </lineage>
</organism>
<proteinExistence type="inferred from homology"/>